<accession>A0A0A0BF16</accession>
<comment type="subcellular location">
    <subcellularLocation>
        <location evidence="1">Cell membrane</location>
        <topology evidence="1">Multi-pass membrane protein</topology>
    </subcellularLocation>
</comment>
<evidence type="ECO:0000256" key="7">
    <source>
        <dbReference type="ARBA" id="ARBA00023136"/>
    </source>
</evidence>
<dbReference type="InterPro" id="IPR037294">
    <property type="entry name" value="ABC_BtuC-like"/>
</dbReference>
<dbReference type="CDD" id="cd06550">
    <property type="entry name" value="TM_ABC_iron-siderophores_like"/>
    <property type="match status" value="1"/>
</dbReference>
<dbReference type="FunFam" id="1.10.3470.10:FF:000001">
    <property type="entry name" value="Vitamin B12 ABC transporter permease BtuC"/>
    <property type="match status" value="1"/>
</dbReference>
<evidence type="ECO:0000313" key="10">
    <source>
        <dbReference type="Proteomes" id="UP000029999"/>
    </source>
</evidence>
<evidence type="ECO:0000313" key="9">
    <source>
        <dbReference type="EMBL" id="KGM06475.1"/>
    </source>
</evidence>
<feature type="transmembrane region" description="Helical" evidence="8">
    <location>
        <begin position="75"/>
        <end position="97"/>
    </location>
</feature>
<keyword evidence="4" id="KW-1003">Cell membrane</keyword>
<dbReference type="SUPFAM" id="SSF81345">
    <property type="entry name" value="ABC transporter involved in vitamin B12 uptake, BtuC"/>
    <property type="match status" value="1"/>
</dbReference>
<evidence type="ECO:0008006" key="11">
    <source>
        <dbReference type="Google" id="ProtNLM"/>
    </source>
</evidence>
<feature type="transmembrane region" description="Helical" evidence="8">
    <location>
        <begin position="179"/>
        <end position="200"/>
    </location>
</feature>
<dbReference type="RefSeq" id="WP_036314217.1">
    <property type="nucleotide sequence ID" value="NZ_JRQD01000004.1"/>
</dbReference>
<name>A0A0A0BF16_9GAMM</name>
<dbReference type="EMBL" id="JRQD01000004">
    <property type="protein sequence ID" value="KGM06475.1"/>
    <property type="molecule type" value="Genomic_DNA"/>
</dbReference>
<evidence type="ECO:0000256" key="3">
    <source>
        <dbReference type="ARBA" id="ARBA00022448"/>
    </source>
</evidence>
<dbReference type="Pfam" id="PF01032">
    <property type="entry name" value="FecCD"/>
    <property type="match status" value="1"/>
</dbReference>
<feature type="transmembrane region" description="Helical" evidence="8">
    <location>
        <begin position="267"/>
        <end position="290"/>
    </location>
</feature>
<gene>
    <name evidence="9" type="ORF">LP43_1697</name>
</gene>
<dbReference type="PANTHER" id="PTHR30472">
    <property type="entry name" value="FERRIC ENTEROBACTIN TRANSPORT SYSTEM PERMEASE PROTEIN"/>
    <property type="match status" value="1"/>
</dbReference>
<evidence type="ECO:0000256" key="5">
    <source>
        <dbReference type="ARBA" id="ARBA00022692"/>
    </source>
</evidence>
<feature type="transmembrane region" description="Helical" evidence="8">
    <location>
        <begin position="6"/>
        <end position="27"/>
    </location>
</feature>
<feature type="transmembrane region" description="Helical" evidence="8">
    <location>
        <begin position="296"/>
        <end position="315"/>
    </location>
</feature>
<evidence type="ECO:0000256" key="1">
    <source>
        <dbReference type="ARBA" id="ARBA00004651"/>
    </source>
</evidence>
<dbReference type="InterPro" id="IPR000522">
    <property type="entry name" value="ABC_transptr_permease_BtuC"/>
</dbReference>
<dbReference type="GO" id="GO:0005886">
    <property type="term" value="C:plasma membrane"/>
    <property type="evidence" value="ECO:0007669"/>
    <property type="project" value="UniProtKB-SubCell"/>
</dbReference>
<feature type="transmembrane region" description="Helical" evidence="8">
    <location>
        <begin position="48"/>
        <end position="69"/>
    </location>
</feature>
<dbReference type="STRING" id="392484.LP43_1697"/>
<evidence type="ECO:0000256" key="2">
    <source>
        <dbReference type="ARBA" id="ARBA00007935"/>
    </source>
</evidence>
<reference evidence="9 10" key="1">
    <citation type="submission" date="2014-09" db="EMBL/GenBank/DDBJ databases">
        <authorList>
            <person name="Grob C."/>
            <person name="Taubert M."/>
            <person name="Howat A.M."/>
            <person name="Burns O.J."/>
            <person name="Dixon J.L."/>
            <person name="Chen Y."/>
            <person name="Murrell J.C."/>
        </authorList>
    </citation>
    <scope>NUCLEOTIDE SEQUENCE [LARGE SCALE GENOMIC DNA]</scope>
    <source>
        <strain evidence="9">L4</strain>
    </source>
</reference>
<proteinExistence type="inferred from homology"/>
<sequence>MKKPLYLLVFLSVVSLALLGLAPFVGLTEITNDVVREQILFDIRLPRALFAFVAGSGLALCGMVFQAMFHNPLATPFTLGVASGASFGAAVTVFLGLSFSLLGFDAVTVGSFLGALLAISFVYGISQFRYGFSSETLLLTGVATSFFFSSLILFTQYLSNINDSFRIMRWLMGSLSVTGYQQLMQLLPIVTVSSAIIIWLSRELNLLMAGDDIAISRGVAVKRVRYLLFLTTSLCVGGIVALCGPIGFVGMMVPHICRLIIGTDHRWLIPATLMFGGGFLILCDTVARIVIAPAELPVGVITTLLGGPFFLWLLVRSRKPAT</sequence>
<feature type="transmembrane region" description="Helical" evidence="8">
    <location>
        <begin position="104"/>
        <end position="125"/>
    </location>
</feature>
<comment type="similarity">
    <text evidence="2">Belongs to the binding-protein-dependent transport system permease family. FecCD subfamily.</text>
</comment>
<feature type="transmembrane region" description="Helical" evidence="8">
    <location>
        <begin position="137"/>
        <end position="158"/>
    </location>
</feature>
<dbReference type="GO" id="GO:0022857">
    <property type="term" value="F:transmembrane transporter activity"/>
    <property type="evidence" value="ECO:0007669"/>
    <property type="project" value="InterPro"/>
</dbReference>
<dbReference type="PANTHER" id="PTHR30472:SF25">
    <property type="entry name" value="ABC TRANSPORTER PERMEASE PROTEIN MJ0876-RELATED"/>
    <property type="match status" value="1"/>
</dbReference>
<evidence type="ECO:0000256" key="8">
    <source>
        <dbReference type="SAM" id="Phobius"/>
    </source>
</evidence>
<comment type="caution">
    <text evidence="9">The sequence shown here is derived from an EMBL/GenBank/DDBJ whole genome shotgun (WGS) entry which is preliminary data.</text>
</comment>
<organism evidence="9 10">
    <name type="scientific">Methylophaga thiooxydans</name>
    <dbReference type="NCBI Taxonomy" id="392484"/>
    <lineage>
        <taxon>Bacteria</taxon>
        <taxon>Pseudomonadati</taxon>
        <taxon>Pseudomonadota</taxon>
        <taxon>Gammaproteobacteria</taxon>
        <taxon>Thiotrichales</taxon>
        <taxon>Piscirickettsiaceae</taxon>
        <taxon>Methylophaga</taxon>
    </lineage>
</organism>
<dbReference type="AlphaFoldDB" id="A0A0A0BF16"/>
<dbReference type="GO" id="GO:0033214">
    <property type="term" value="P:siderophore-iron import into cell"/>
    <property type="evidence" value="ECO:0007669"/>
    <property type="project" value="TreeGrafter"/>
</dbReference>
<evidence type="ECO:0000256" key="6">
    <source>
        <dbReference type="ARBA" id="ARBA00022989"/>
    </source>
</evidence>
<feature type="transmembrane region" description="Helical" evidence="8">
    <location>
        <begin position="226"/>
        <end position="255"/>
    </location>
</feature>
<dbReference type="Proteomes" id="UP000029999">
    <property type="component" value="Unassembled WGS sequence"/>
</dbReference>
<keyword evidence="6 8" id="KW-1133">Transmembrane helix</keyword>
<keyword evidence="3" id="KW-0813">Transport</keyword>
<protein>
    <recommendedName>
        <fullName evidence="11">Vitamin B12 ABC transporter, permease component BtuC</fullName>
    </recommendedName>
</protein>
<keyword evidence="5 8" id="KW-0812">Transmembrane</keyword>
<keyword evidence="7 8" id="KW-0472">Membrane</keyword>
<dbReference type="Gene3D" id="1.10.3470.10">
    <property type="entry name" value="ABC transporter involved in vitamin B12 uptake, BtuC"/>
    <property type="match status" value="1"/>
</dbReference>
<evidence type="ECO:0000256" key="4">
    <source>
        <dbReference type="ARBA" id="ARBA00022475"/>
    </source>
</evidence>